<proteinExistence type="predicted"/>
<name>A0ACB8CIX0_DERSI</name>
<keyword evidence="2" id="KW-1185">Reference proteome</keyword>
<evidence type="ECO:0000313" key="1">
    <source>
        <dbReference type="EMBL" id="KAH7944781.1"/>
    </source>
</evidence>
<sequence length="107" mass="11895">MLPLVEIPQARVALGAVTLLTLVSLASSVRTTIPRVAYVKAIDVWYATCIIFVFAVLSVGTCTHYLVRVRLRPLCVRRVDHWVVDVYQVQKKNILSLGYSNVISVAP</sequence>
<gene>
    <name evidence="1" type="ORF">HPB49_000570</name>
</gene>
<dbReference type="Proteomes" id="UP000821865">
    <property type="component" value="Chromosome 6"/>
</dbReference>
<protein>
    <submittedName>
        <fullName evidence="1">Uncharacterized protein</fullName>
    </submittedName>
</protein>
<organism evidence="1 2">
    <name type="scientific">Dermacentor silvarum</name>
    <name type="common">Tick</name>
    <dbReference type="NCBI Taxonomy" id="543639"/>
    <lineage>
        <taxon>Eukaryota</taxon>
        <taxon>Metazoa</taxon>
        <taxon>Ecdysozoa</taxon>
        <taxon>Arthropoda</taxon>
        <taxon>Chelicerata</taxon>
        <taxon>Arachnida</taxon>
        <taxon>Acari</taxon>
        <taxon>Parasitiformes</taxon>
        <taxon>Ixodida</taxon>
        <taxon>Ixodoidea</taxon>
        <taxon>Ixodidae</taxon>
        <taxon>Rhipicephalinae</taxon>
        <taxon>Dermacentor</taxon>
    </lineage>
</organism>
<comment type="caution">
    <text evidence="1">The sequence shown here is derived from an EMBL/GenBank/DDBJ whole genome shotgun (WGS) entry which is preliminary data.</text>
</comment>
<dbReference type="EMBL" id="CM023475">
    <property type="protein sequence ID" value="KAH7944781.1"/>
    <property type="molecule type" value="Genomic_DNA"/>
</dbReference>
<evidence type="ECO:0000313" key="2">
    <source>
        <dbReference type="Proteomes" id="UP000821865"/>
    </source>
</evidence>
<reference evidence="1" key="1">
    <citation type="submission" date="2020-05" db="EMBL/GenBank/DDBJ databases">
        <title>Large-scale comparative analyses of tick genomes elucidate their genetic diversity and vector capacities.</title>
        <authorList>
            <person name="Jia N."/>
            <person name="Wang J."/>
            <person name="Shi W."/>
            <person name="Du L."/>
            <person name="Sun Y."/>
            <person name="Zhan W."/>
            <person name="Jiang J."/>
            <person name="Wang Q."/>
            <person name="Zhang B."/>
            <person name="Ji P."/>
            <person name="Sakyi L.B."/>
            <person name="Cui X."/>
            <person name="Yuan T."/>
            <person name="Jiang B."/>
            <person name="Yang W."/>
            <person name="Lam T.T.-Y."/>
            <person name="Chang Q."/>
            <person name="Ding S."/>
            <person name="Wang X."/>
            <person name="Zhu J."/>
            <person name="Ruan X."/>
            <person name="Zhao L."/>
            <person name="Wei J."/>
            <person name="Que T."/>
            <person name="Du C."/>
            <person name="Cheng J."/>
            <person name="Dai P."/>
            <person name="Han X."/>
            <person name="Huang E."/>
            <person name="Gao Y."/>
            <person name="Liu J."/>
            <person name="Shao H."/>
            <person name="Ye R."/>
            <person name="Li L."/>
            <person name="Wei W."/>
            <person name="Wang X."/>
            <person name="Wang C."/>
            <person name="Yang T."/>
            <person name="Huo Q."/>
            <person name="Li W."/>
            <person name="Guo W."/>
            <person name="Chen H."/>
            <person name="Zhou L."/>
            <person name="Ni X."/>
            <person name="Tian J."/>
            <person name="Zhou Y."/>
            <person name="Sheng Y."/>
            <person name="Liu T."/>
            <person name="Pan Y."/>
            <person name="Xia L."/>
            <person name="Li J."/>
            <person name="Zhao F."/>
            <person name="Cao W."/>
        </authorList>
    </citation>
    <scope>NUCLEOTIDE SEQUENCE</scope>
    <source>
        <strain evidence="1">Dsil-2018</strain>
    </source>
</reference>
<accession>A0ACB8CIX0</accession>